<sequence length="340" mass="35943">MKPNCGGVVMLVGLGAANLAVWALAAAVFRYFPVLLGTAFLAYSFGLRHAVDADHIAAIDNVTRKLMQQGRRPIGAGLWFSLGHSTIVFALSAAVAGSATAIKAHFGALESFGGIAGTLVSAGFLLGLAAVNLLVLVSVISTFRRVKAGGVYSDEDVNLLLARRGFFGRMFRALFGLVRRDWHMYPIGVLFGLGFDTATEVGLLGISAAGASHGLPIWSIMLFPALFAAGMALVDAADNLLMLGAYGWAFARPMRKLYYNITITSVSVLVALIVGGLEALGLVQGAYNLSGAFWDPVAALNNNFGTLGYVIIGIFASSWLVSVAIYKARGYDRIEVTVRD</sequence>
<feature type="transmembrane region" description="Helical" evidence="8">
    <location>
        <begin position="307"/>
        <end position="326"/>
    </location>
</feature>
<dbReference type="EMBL" id="JACHFJ010000002">
    <property type="protein sequence ID" value="MBB5372478.1"/>
    <property type="molecule type" value="Genomic_DNA"/>
</dbReference>
<gene>
    <name evidence="9" type="ORF">HNP71_000716</name>
</gene>
<dbReference type="Pfam" id="PF03824">
    <property type="entry name" value="NicO"/>
    <property type="match status" value="1"/>
</dbReference>
<evidence type="ECO:0000256" key="6">
    <source>
        <dbReference type="ARBA" id="ARBA00022989"/>
    </source>
</evidence>
<keyword evidence="6 8" id="KW-1133">Transmembrane helix</keyword>
<evidence type="ECO:0000256" key="3">
    <source>
        <dbReference type="ARBA" id="ARBA00022448"/>
    </source>
</evidence>
<accession>A0A840V936</accession>
<comment type="similarity">
    <text evidence="2 8">Belongs to the NiCoT transporter (TC 2.A.52) family.</text>
</comment>
<dbReference type="GO" id="GO:0015099">
    <property type="term" value="F:nickel cation transmembrane transporter activity"/>
    <property type="evidence" value="ECO:0007669"/>
    <property type="project" value="UniProtKB-UniRule"/>
</dbReference>
<keyword evidence="4" id="KW-0533">Nickel</keyword>
<keyword evidence="3 8" id="KW-0813">Transport</keyword>
<evidence type="ECO:0000256" key="5">
    <source>
        <dbReference type="ARBA" id="ARBA00022692"/>
    </source>
</evidence>
<proteinExistence type="inferred from homology"/>
<keyword evidence="5 8" id="KW-0812">Transmembrane</keyword>
<evidence type="ECO:0000256" key="8">
    <source>
        <dbReference type="RuleBase" id="RU362101"/>
    </source>
</evidence>
<dbReference type="PANTHER" id="PTHR31611:SF0">
    <property type="entry name" value="HIGH-AFFINITY NICKEL TRANSPORT PROTEIN NIC1"/>
    <property type="match status" value="1"/>
</dbReference>
<dbReference type="PANTHER" id="PTHR31611">
    <property type="entry name" value="HIGH-AFFINITY NICKEL TRANSPORT PROTEIN NIC1"/>
    <property type="match status" value="1"/>
</dbReference>
<dbReference type="RefSeq" id="WP_343062197.1">
    <property type="nucleotide sequence ID" value="NZ_JACHFJ010000002.1"/>
</dbReference>
<keyword evidence="10" id="KW-1185">Reference proteome</keyword>
<protein>
    <recommendedName>
        <fullName evidence="8">Nickel/cobalt efflux system</fullName>
    </recommendedName>
</protein>
<name>A0A840V936_9PROT</name>
<evidence type="ECO:0000256" key="7">
    <source>
        <dbReference type="ARBA" id="ARBA00023136"/>
    </source>
</evidence>
<feature type="transmembrane region" description="Helical" evidence="8">
    <location>
        <begin position="257"/>
        <end position="287"/>
    </location>
</feature>
<evidence type="ECO:0000256" key="1">
    <source>
        <dbReference type="ARBA" id="ARBA00004127"/>
    </source>
</evidence>
<evidence type="ECO:0000313" key="9">
    <source>
        <dbReference type="EMBL" id="MBB5372478.1"/>
    </source>
</evidence>
<keyword evidence="7 8" id="KW-0472">Membrane</keyword>
<feature type="transmembrane region" description="Helical" evidence="8">
    <location>
        <begin position="215"/>
        <end position="236"/>
    </location>
</feature>
<dbReference type="GO" id="GO:0012505">
    <property type="term" value="C:endomembrane system"/>
    <property type="evidence" value="ECO:0007669"/>
    <property type="project" value="UniProtKB-SubCell"/>
</dbReference>
<dbReference type="AlphaFoldDB" id="A0A840V936"/>
<dbReference type="InterPro" id="IPR011541">
    <property type="entry name" value="Ni/Co_transpt_high_affinity"/>
</dbReference>
<reference evidence="9 10" key="1">
    <citation type="submission" date="2020-08" db="EMBL/GenBank/DDBJ databases">
        <title>Genomic Encyclopedia of Type Strains, Phase IV (KMG-IV): sequencing the most valuable type-strain genomes for metagenomic binning, comparative biology and taxonomic classification.</title>
        <authorList>
            <person name="Goeker M."/>
        </authorList>
    </citation>
    <scope>NUCLEOTIDE SEQUENCE [LARGE SCALE GENOMIC DNA]</scope>
    <source>
        <strain evidence="9 10">DSM 27026</strain>
    </source>
</reference>
<evidence type="ECO:0000313" key="10">
    <source>
        <dbReference type="Proteomes" id="UP000553706"/>
    </source>
</evidence>
<dbReference type="NCBIfam" id="TIGR00802">
    <property type="entry name" value="nico"/>
    <property type="match status" value="1"/>
</dbReference>
<comment type="subcellular location">
    <subcellularLocation>
        <location evidence="8">Cell membrane</location>
        <topology evidence="8">Multi-pass membrane protein</topology>
    </subcellularLocation>
    <subcellularLocation>
        <location evidence="1">Endomembrane system</location>
        <topology evidence="1">Multi-pass membrane protein</topology>
    </subcellularLocation>
</comment>
<dbReference type="Proteomes" id="UP000553706">
    <property type="component" value="Unassembled WGS sequence"/>
</dbReference>
<feature type="transmembrane region" description="Helical" evidence="8">
    <location>
        <begin position="74"/>
        <end position="95"/>
    </location>
</feature>
<evidence type="ECO:0000256" key="2">
    <source>
        <dbReference type="ARBA" id="ARBA00010892"/>
    </source>
</evidence>
<dbReference type="InterPro" id="IPR004688">
    <property type="entry name" value="Ni/Co_transpt"/>
</dbReference>
<evidence type="ECO:0000256" key="4">
    <source>
        <dbReference type="ARBA" id="ARBA00022596"/>
    </source>
</evidence>
<comment type="caution">
    <text evidence="9">The sequence shown here is derived from an EMBL/GenBank/DDBJ whole genome shotgun (WGS) entry which is preliminary data.</text>
</comment>
<feature type="transmembrane region" description="Helical" evidence="8">
    <location>
        <begin position="115"/>
        <end position="137"/>
    </location>
</feature>
<feature type="transmembrane region" description="Helical" evidence="8">
    <location>
        <begin position="187"/>
        <end position="209"/>
    </location>
</feature>
<dbReference type="GO" id="GO:0005886">
    <property type="term" value="C:plasma membrane"/>
    <property type="evidence" value="ECO:0007669"/>
    <property type="project" value="UniProtKB-SubCell"/>
</dbReference>
<organism evidence="9 10">
    <name type="scientific">Acidocella aromatica</name>
    <dbReference type="NCBI Taxonomy" id="1303579"/>
    <lineage>
        <taxon>Bacteria</taxon>
        <taxon>Pseudomonadati</taxon>
        <taxon>Pseudomonadota</taxon>
        <taxon>Alphaproteobacteria</taxon>
        <taxon>Acetobacterales</taxon>
        <taxon>Acidocellaceae</taxon>
        <taxon>Acidocella</taxon>
    </lineage>
</organism>